<dbReference type="EMBL" id="CP059894">
    <property type="protein sequence ID" value="QNJ93804.1"/>
    <property type="molecule type" value="Genomic_DNA"/>
</dbReference>
<proteinExistence type="predicted"/>
<dbReference type="RefSeq" id="WP_187097816.1">
    <property type="nucleotide sequence ID" value="NZ_CP059894.1"/>
</dbReference>
<evidence type="ECO:0000313" key="2">
    <source>
        <dbReference type="Proteomes" id="UP000515498"/>
    </source>
</evidence>
<dbReference type="Proteomes" id="UP000515498">
    <property type="component" value="Chromosome"/>
</dbReference>
<reference evidence="1 2" key="1">
    <citation type="submission" date="2020-07" db="EMBL/GenBank/DDBJ databases">
        <title>Draft genome sequence of four isobutane-metabolizing strains capable of cometabolically degrading diverse ether contaminants.</title>
        <authorList>
            <person name="Chen W."/>
            <person name="Faulkner N."/>
            <person name="Smith C."/>
            <person name="Hyman M."/>
        </authorList>
    </citation>
    <scope>NUCLEOTIDE SEQUENCE [LARGE SCALE GENOMIC DNA]</scope>
    <source>
        <strain evidence="1 2">2A</strain>
    </source>
</reference>
<protein>
    <submittedName>
        <fullName evidence="1">Uncharacterized protein</fullName>
    </submittedName>
</protein>
<dbReference type="AlphaFoldDB" id="A0A7G8PHI8"/>
<dbReference type="KEGG" id="mflu:HZU40_05665"/>
<accession>A0A7G8PHI8</accession>
<sequence length="54" mass="5773">MVDELGSLAGERIEDQILLGANKISFWPVIDRVKLTARPPTAEPSGSVAPIEAL</sequence>
<organism evidence="1 2">
    <name type="scientific">Mycolicibacterium fluoranthenivorans</name>
    <dbReference type="NCBI Taxonomy" id="258505"/>
    <lineage>
        <taxon>Bacteria</taxon>
        <taxon>Bacillati</taxon>
        <taxon>Actinomycetota</taxon>
        <taxon>Actinomycetes</taxon>
        <taxon>Mycobacteriales</taxon>
        <taxon>Mycobacteriaceae</taxon>
        <taxon>Mycolicibacterium</taxon>
    </lineage>
</organism>
<gene>
    <name evidence="1" type="ORF">HZU40_05665</name>
</gene>
<evidence type="ECO:0000313" key="1">
    <source>
        <dbReference type="EMBL" id="QNJ93804.1"/>
    </source>
</evidence>
<name>A0A7G8PHI8_9MYCO</name>